<protein>
    <submittedName>
        <fullName evidence="2">Pyrin</fullName>
    </submittedName>
</protein>
<feature type="domain" description="Pyrin" evidence="1">
    <location>
        <begin position="1"/>
        <end position="92"/>
    </location>
</feature>
<dbReference type="SUPFAM" id="SSF47986">
    <property type="entry name" value="DEATH domain"/>
    <property type="match status" value="1"/>
</dbReference>
<name>M7AHR4_CHEMY</name>
<dbReference type="SMART" id="SM01289">
    <property type="entry name" value="PYRIN"/>
    <property type="match status" value="1"/>
</dbReference>
<dbReference type="EMBL" id="KB607544">
    <property type="protein sequence ID" value="EMP23839.1"/>
    <property type="molecule type" value="Genomic_DNA"/>
</dbReference>
<dbReference type="Proteomes" id="UP000031443">
    <property type="component" value="Unassembled WGS sequence"/>
</dbReference>
<keyword evidence="3" id="KW-1185">Reference proteome</keyword>
<accession>M7AHR4</accession>
<gene>
    <name evidence="2" type="ORF">UY3_19105</name>
</gene>
<dbReference type="Gene3D" id="1.10.533.10">
    <property type="entry name" value="Death Domain, Fas"/>
    <property type="match status" value="1"/>
</dbReference>
<sequence length="98" mass="11035">MAKTPRDHLFDTVSELGESDLKTFKDKLNNSQAKPGYNRIKWSQLEKADAVDITRLLVSYYEEDYAVEVAGKVLEDMDKKNLARNLFQATGKGIPGKA</sequence>
<dbReference type="Pfam" id="PF02758">
    <property type="entry name" value="PYRIN"/>
    <property type="match status" value="1"/>
</dbReference>
<proteinExistence type="predicted"/>
<dbReference type="InterPro" id="IPR004020">
    <property type="entry name" value="DAPIN"/>
</dbReference>
<dbReference type="InterPro" id="IPR011029">
    <property type="entry name" value="DEATH-like_dom_sf"/>
</dbReference>
<reference evidence="3" key="1">
    <citation type="journal article" date="2013" name="Nat. Genet.">
        <title>The draft genomes of soft-shell turtle and green sea turtle yield insights into the development and evolution of the turtle-specific body plan.</title>
        <authorList>
            <person name="Wang Z."/>
            <person name="Pascual-Anaya J."/>
            <person name="Zadissa A."/>
            <person name="Li W."/>
            <person name="Niimura Y."/>
            <person name="Huang Z."/>
            <person name="Li C."/>
            <person name="White S."/>
            <person name="Xiong Z."/>
            <person name="Fang D."/>
            <person name="Wang B."/>
            <person name="Ming Y."/>
            <person name="Chen Y."/>
            <person name="Zheng Y."/>
            <person name="Kuraku S."/>
            <person name="Pignatelli M."/>
            <person name="Herrero J."/>
            <person name="Beal K."/>
            <person name="Nozawa M."/>
            <person name="Li Q."/>
            <person name="Wang J."/>
            <person name="Zhang H."/>
            <person name="Yu L."/>
            <person name="Shigenobu S."/>
            <person name="Wang J."/>
            <person name="Liu J."/>
            <person name="Flicek P."/>
            <person name="Searle S."/>
            <person name="Wang J."/>
            <person name="Kuratani S."/>
            <person name="Yin Y."/>
            <person name="Aken B."/>
            <person name="Zhang G."/>
            <person name="Irie N."/>
        </authorList>
    </citation>
    <scope>NUCLEOTIDE SEQUENCE [LARGE SCALE GENOMIC DNA]</scope>
</reference>
<dbReference type="PROSITE" id="PS50824">
    <property type="entry name" value="DAPIN"/>
    <property type="match status" value="1"/>
</dbReference>
<evidence type="ECO:0000313" key="3">
    <source>
        <dbReference type="Proteomes" id="UP000031443"/>
    </source>
</evidence>
<dbReference type="CDD" id="cd08321">
    <property type="entry name" value="Pyrin_ASC-like"/>
    <property type="match status" value="1"/>
</dbReference>
<evidence type="ECO:0000313" key="2">
    <source>
        <dbReference type="EMBL" id="EMP23839.1"/>
    </source>
</evidence>
<dbReference type="AlphaFoldDB" id="M7AHR4"/>
<organism evidence="2 3">
    <name type="scientific">Chelonia mydas</name>
    <name type="common">Green sea-turtle</name>
    <name type="synonym">Chelonia agassizi</name>
    <dbReference type="NCBI Taxonomy" id="8469"/>
    <lineage>
        <taxon>Eukaryota</taxon>
        <taxon>Metazoa</taxon>
        <taxon>Chordata</taxon>
        <taxon>Craniata</taxon>
        <taxon>Vertebrata</taxon>
        <taxon>Euteleostomi</taxon>
        <taxon>Archelosauria</taxon>
        <taxon>Testudinata</taxon>
        <taxon>Testudines</taxon>
        <taxon>Cryptodira</taxon>
        <taxon>Durocryptodira</taxon>
        <taxon>Americhelydia</taxon>
        <taxon>Chelonioidea</taxon>
        <taxon>Cheloniidae</taxon>
        <taxon>Chelonia</taxon>
    </lineage>
</organism>
<evidence type="ECO:0000259" key="1">
    <source>
        <dbReference type="PROSITE" id="PS50824"/>
    </source>
</evidence>